<organism evidence="1 2">
    <name type="scientific">Pelotomaculum schinkii</name>
    <dbReference type="NCBI Taxonomy" id="78350"/>
    <lineage>
        <taxon>Bacteria</taxon>
        <taxon>Bacillati</taxon>
        <taxon>Bacillota</taxon>
        <taxon>Clostridia</taxon>
        <taxon>Eubacteriales</taxon>
        <taxon>Desulfotomaculaceae</taxon>
        <taxon>Pelotomaculum</taxon>
    </lineage>
</organism>
<dbReference type="SUPFAM" id="SSF52833">
    <property type="entry name" value="Thioredoxin-like"/>
    <property type="match status" value="1"/>
</dbReference>
<dbReference type="AlphaFoldDB" id="A0A4Y7RFC3"/>
<evidence type="ECO:0008006" key="3">
    <source>
        <dbReference type="Google" id="ProtNLM"/>
    </source>
</evidence>
<keyword evidence="2" id="KW-1185">Reference proteome</keyword>
<dbReference type="InterPro" id="IPR036249">
    <property type="entry name" value="Thioredoxin-like_sf"/>
</dbReference>
<dbReference type="Gene3D" id="3.40.30.10">
    <property type="entry name" value="Glutaredoxin"/>
    <property type="match status" value="1"/>
</dbReference>
<protein>
    <recommendedName>
        <fullName evidence="3">Glutaredoxin</fullName>
    </recommendedName>
</protein>
<dbReference type="Proteomes" id="UP000298324">
    <property type="component" value="Unassembled WGS sequence"/>
</dbReference>
<accession>A0A4Y7RFC3</accession>
<reference evidence="1 2" key="1">
    <citation type="journal article" date="2018" name="Environ. Microbiol.">
        <title>Novel energy conservation strategies and behaviour of Pelotomaculum schinkii driving syntrophic propionate catabolism.</title>
        <authorList>
            <person name="Hidalgo-Ahumada C.A.P."/>
            <person name="Nobu M.K."/>
            <person name="Narihiro T."/>
            <person name="Tamaki H."/>
            <person name="Liu W.T."/>
            <person name="Kamagata Y."/>
            <person name="Stams A.J.M."/>
            <person name="Imachi H."/>
            <person name="Sousa D.Z."/>
        </authorList>
    </citation>
    <scope>NUCLEOTIDE SEQUENCE [LARGE SCALE GENOMIC DNA]</scope>
    <source>
        <strain evidence="1 2">HH</strain>
    </source>
</reference>
<gene>
    <name evidence="1" type="ORF">Psch_01253</name>
</gene>
<name>A0A4Y7RFC3_9FIRM</name>
<dbReference type="RefSeq" id="WP_190239529.1">
    <property type="nucleotide sequence ID" value="NZ_QFGA01000001.1"/>
</dbReference>
<proteinExistence type="predicted"/>
<sequence length="113" mass="13331">MSFDTKVIEVFTDELSPICNQVRALFTEFSVPFVERNIVKDREAFKDFVKLELRLVPSFIFAGRLYDGYNPELWAGIVNRHFDIVIPKDRLQIVLPKKRPWIEIPKKIISYSK</sequence>
<evidence type="ECO:0000313" key="1">
    <source>
        <dbReference type="EMBL" id="TEB07698.1"/>
    </source>
</evidence>
<dbReference type="EMBL" id="QFGA01000001">
    <property type="protein sequence ID" value="TEB07698.1"/>
    <property type="molecule type" value="Genomic_DNA"/>
</dbReference>
<comment type="caution">
    <text evidence="1">The sequence shown here is derived from an EMBL/GenBank/DDBJ whole genome shotgun (WGS) entry which is preliminary data.</text>
</comment>
<evidence type="ECO:0000313" key="2">
    <source>
        <dbReference type="Proteomes" id="UP000298324"/>
    </source>
</evidence>